<accession>A0A6A4YZU7</accession>
<dbReference type="Proteomes" id="UP000469452">
    <property type="component" value="Unassembled WGS sequence"/>
</dbReference>
<dbReference type="SUPFAM" id="SSF53098">
    <property type="entry name" value="Ribonuclease H-like"/>
    <property type="match status" value="1"/>
</dbReference>
<feature type="domain" description="Integrase catalytic" evidence="17">
    <location>
        <begin position="1003"/>
        <end position="1157"/>
    </location>
</feature>
<dbReference type="Pfam" id="PF13976">
    <property type="entry name" value="gag_pre-integrs"/>
    <property type="match status" value="1"/>
</dbReference>
<dbReference type="Pfam" id="PF22936">
    <property type="entry name" value="Pol_BBD"/>
    <property type="match status" value="1"/>
</dbReference>
<keyword evidence="13" id="KW-0548">Nucleotidyltransferase</keyword>
<evidence type="ECO:0000256" key="8">
    <source>
        <dbReference type="ARBA" id="ARBA00022801"/>
    </source>
</evidence>
<dbReference type="InterPro" id="IPR054722">
    <property type="entry name" value="PolX-like_BBD"/>
</dbReference>
<organism evidence="18 19">
    <name type="scientific">Aphanomyces astaci</name>
    <name type="common">Crayfish plague agent</name>
    <dbReference type="NCBI Taxonomy" id="112090"/>
    <lineage>
        <taxon>Eukaryota</taxon>
        <taxon>Sar</taxon>
        <taxon>Stramenopiles</taxon>
        <taxon>Oomycota</taxon>
        <taxon>Saprolegniomycetes</taxon>
        <taxon>Saprolegniales</taxon>
        <taxon>Verrucalvaceae</taxon>
        <taxon>Aphanomyces</taxon>
    </lineage>
</organism>
<evidence type="ECO:0000256" key="9">
    <source>
        <dbReference type="ARBA" id="ARBA00022840"/>
    </source>
</evidence>
<evidence type="ECO:0000256" key="16">
    <source>
        <dbReference type="SAM" id="MobiDB-lite"/>
    </source>
</evidence>
<dbReference type="InterPro" id="IPR012337">
    <property type="entry name" value="RNaseH-like_sf"/>
</dbReference>
<keyword evidence="13" id="KW-0808">Transferase</keyword>
<proteinExistence type="predicted"/>
<dbReference type="PROSITE" id="PS50994">
    <property type="entry name" value="INTEGRASE"/>
    <property type="match status" value="1"/>
</dbReference>
<dbReference type="InterPro" id="IPR036397">
    <property type="entry name" value="RNaseH_sf"/>
</dbReference>
<keyword evidence="2" id="KW-1188">Viral release from host cell</keyword>
<evidence type="ECO:0000256" key="14">
    <source>
        <dbReference type="ARBA" id="ARBA00023113"/>
    </source>
</evidence>
<keyword evidence="4" id="KW-0540">Nuclease</keyword>
<keyword evidence="7" id="KW-0255">Endonuclease</keyword>
<dbReference type="GO" id="GO:0006508">
    <property type="term" value="P:proteolysis"/>
    <property type="evidence" value="ECO:0007669"/>
    <property type="project" value="UniProtKB-KW"/>
</dbReference>
<dbReference type="GO" id="GO:0005524">
    <property type="term" value="F:ATP binding"/>
    <property type="evidence" value="ECO:0007669"/>
    <property type="project" value="UniProtKB-KW"/>
</dbReference>
<keyword evidence="6" id="KW-0547">Nucleotide-binding</keyword>
<evidence type="ECO:0000256" key="12">
    <source>
        <dbReference type="ARBA" id="ARBA00022918"/>
    </source>
</evidence>
<dbReference type="InterPro" id="IPR025724">
    <property type="entry name" value="GAG-pre-integrase_dom"/>
</dbReference>
<keyword evidence="13" id="KW-0239">DNA-directed DNA polymerase</keyword>
<keyword evidence="14" id="KW-0917">Virion maturation</keyword>
<comment type="function">
    <text evidence="1">The aspartyl protease (PR) mediates the proteolytic cleavages of the Gag and Gag-Pol polyproteins after assembly of the VLP.</text>
</comment>
<dbReference type="GO" id="GO:0046872">
    <property type="term" value="F:metal ion binding"/>
    <property type="evidence" value="ECO:0007669"/>
    <property type="project" value="UniProtKB-KW"/>
</dbReference>
<protein>
    <recommendedName>
        <fullName evidence="17">Integrase catalytic domain-containing protein</fullName>
    </recommendedName>
</protein>
<dbReference type="EMBL" id="VJMI01021318">
    <property type="protein sequence ID" value="KAF0702020.1"/>
    <property type="molecule type" value="Genomic_DNA"/>
</dbReference>
<keyword evidence="9" id="KW-0067">ATP-binding</keyword>
<evidence type="ECO:0000256" key="11">
    <source>
        <dbReference type="ARBA" id="ARBA00022908"/>
    </source>
</evidence>
<keyword evidence="15" id="KW-0233">DNA recombination</keyword>
<evidence type="ECO:0000256" key="4">
    <source>
        <dbReference type="ARBA" id="ARBA00022722"/>
    </source>
</evidence>
<dbReference type="InterPro" id="IPR039537">
    <property type="entry name" value="Retrotran_Ty1/copia-like"/>
</dbReference>
<dbReference type="Gene3D" id="3.30.420.10">
    <property type="entry name" value="Ribonuclease H-like superfamily/Ribonuclease H"/>
    <property type="match status" value="1"/>
</dbReference>
<keyword evidence="10" id="KW-0460">Magnesium</keyword>
<evidence type="ECO:0000256" key="10">
    <source>
        <dbReference type="ARBA" id="ARBA00022842"/>
    </source>
</evidence>
<dbReference type="VEuPathDB" id="FungiDB:H257_13395"/>
<dbReference type="GO" id="GO:0003676">
    <property type="term" value="F:nucleic acid binding"/>
    <property type="evidence" value="ECO:0007669"/>
    <property type="project" value="InterPro"/>
</dbReference>
<dbReference type="GO" id="GO:0008233">
    <property type="term" value="F:peptidase activity"/>
    <property type="evidence" value="ECO:0007669"/>
    <property type="project" value="UniProtKB-KW"/>
</dbReference>
<evidence type="ECO:0000256" key="5">
    <source>
        <dbReference type="ARBA" id="ARBA00022723"/>
    </source>
</evidence>
<evidence type="ECO:0000313" key="19">
    <source>
        <dbReference type="Proteomes" id="UP000469452"/>
    </source>
</evidence>
<dbReference type="VEuPathDB" id="FungiDB:H257_04966"/>
<feature type="compositionally biased region" description="Gly residues" evidence="16">
    <location>
        <begin position="413"/>
        <end position="425"/>
    </location>
</feature>
<comment type="caution">
    <text evidence="18">The sequence shown here is derived from an EMBL/GenBank/DDBJ whole genome shotgun (WGS) entry which is preliminary data.</text>
</comment>
<reference evidence="18 19" key="1">
    <citation type="submission" date="2019-06" db="EMBL/GenBank/DDBJ databases">
        <title>Genomics analysis of Aphanomyces spp. identifies a new class of oomycete effector associated with host adaptation.</title>
        <authorList>
            <person name="Gaulin E."/>
        </authorList>
    </citation>
    <scope>NUCLEOTIDE SEQUENCE [LARGE SCALE GENOMIC DNA]</scope>
    <source>
        <strain evidence="18 19">E</strain>
    </source>
</reference>
<keyword evidence="11" id="KW-0229">DNA integration</keyword>
<evidence type="ECO:0000256" key="1">
    <source>
        <dbReference type="ARBA" id="ARBA00002180"/>
    </source>
</evidence>
<evidence type="ECO:0000256" key="7">
    <source>
        <dbReference type="ARBA" id="ARBA00022759"/>
    </source>
</evidence>
<evidence type="ECO:0000256" key="3">
    <source>
        <dbReference type="ARBA" id="ARBA00022670"/>
    </source>
</evidence>
<dbReference type="GO" id="GO:0003887">
    <property type="term" value="F:DNA-directed DNA polymerase activity"/>
    <property type="evidence" value="ECO:0007669"/>
    <property type="project" value="UniProtKB-KW"/>
</dbReference>
<dbReference type="AlphaFoldDB" id="A0A6A4YZU7"/>
<dbReference type="VEuPathDB" id="FungiDB:H257_10700"/>
<keyword evidence="3" id="KW-0645">Protease</keyword>
<dbReference type="PANTHER" id="PTHR42648">
    <property type="entry name" value="TRANSPOSASE, PUTATIVE-RELATED"/>
    <property type="match status" value="1"/>
</dbReference>
<dbReference type="InterPro" id="IPR001584">
    <property type="entry name" value="Integrase_cat-core"/>
</dbReference>
<dbReference type="GO" id="GO:0006310">
    <property type="term" value="P:DNA recombination"/>
    <property type="evidence" value="ECO:0007669"/>
    <property type="project" value="UniProtKB-KW"/>
</dbReference>
<feature type="region of interest" description="Disordered" evidence="16">
    <location>
        <begin position="382"/>
        <end position="481"/>
    </location>
</feature>
<evidence type="ECO:0000256" key="6">
    <source>
        <dbReference type="ARBA" id="ARBA00022741"/>
    </source>
</evidence>
<evidence type="ECO:0000259" key="17">
    <source>
        <dbReference type="PROSITE" id="PS50994"/>
    </source>
</evidence>
<evidence type="ECO:0000256" key="13">
    <source>
        <dbReference type="ARBA" id="ARBA00022932"/>
    </source>
</evidence>
<dbReference type="PANTHER" id="PTHR42648:SF11">
    <property type="entry name" value="TRANSPOSON TY4-P GAG-POL POLYPROTEIN"/>
    <property type="match status" value="1"/>
</dbReference>
<keyword evidence="5" id="KW-0479">Metal-binding</keyword>
<evidence type="ECO:0000256" key="15">
    <source>
        <dbReference type="ARBA" id="ARBA00023172"/>
    </source>
</evidence>
<keyword evidence="12" id="KW-0695">RNA-directed DNA polymerase</keyword>
<dbReference type="GO" id="GO:0015074">
    <property type="term" value="P:DNA integration"/>
    <property type="evidence" value="ECO:0007669"/>
    <property type="project" value="UniProtKB-KW"/>
</dbReference>
<evidence type="ECO:0000256" key="2">
    <source>
        <dbReference type="ARBA" id="ARBA00022612"/>
    </source>
</evidence>
<dbReference type="GO" id="GO:0003964">
    <property type="term" value="F:RNA-directed DNA polymerase activity"/>
    <property type="evidence" value="ECO:0007669"/>
    <property type="project" value="UniProtKB-KW"/>
</dbReference>
<keyword evidence="8" id="KW-0378">Hydrolase</keyword>
<sequence>MSLLPTSAQPFVGTPLDESRPLAYTLWKTDFLSQATTRDLAGFYIEPNHVPRGNRLEALKVSKTYLELDEIDNWEFYVVDISLSEYDRNLRLAEIKAHTAAIQVKAINVEAGKKLAAQCSAAHTFLVSAISVNLRRLYQTTVCPYSLFELLKVHGESNPMDNNPTVIANHLRTLKFTEESCIDTLAVELTDLVKRYRVSMTPPSFNLLDASAISSIDYDTHIWNYHTLCAMSDTFINDKELWEVVTNYVSTARAAGTPVVVDDVWVSLRRILTNRLQRASALGDHGSAATIQSRSQFAAVTHAVAAPAPPPTAISQPDGSYHVLNAFTIPAYAHHDCVKIPGKSCFYCGVANHTLPVCPTLKSDYVRNTMRAGFDRTVFDKHGSASAKKRKRDVDYSPRPTHRRRDDRDDRGGPSGQGGFSGRSGPGRDDRNRGGRDNSGHSGYGRDDRGNRGGSGGRDRSRDRTGRENRGSGRYDRDAGNAAYDAVNRDLGCGRPQAATNYTIIPSSLNRVLEKPQPPSVLPKVFTTGSAPLFDVFASPPRPPLPSTLAPASALPLAPVTVEPASLPANYGSPVDAGDLDFAEVPSNEVLVTDRLHLYPPRPLFQIPAKPTKVDLPLFPPSAFLAARSDVITAASETPIKVVLQLPPRCVDGVRPHPPFQVIKGNGIFALHADLRYCANDAGDPPLPQSVTYGPANFPALREHWIVDSGASTSCTPNRDYFSRYIPCALSLTVGNGARLPVVGYGAISMLVDMSSRDQVDDIRPCTLRLNFGLHCPELQFNLFSVRQASDDDITVRFPARDVCEITTSFGDVLNAPNNAMGLYSFPSQPKVVPTDPHHGESLHISDLTRFRAMMASFETALRTFSTKYSGFSTFNDQLHMFAYSSVLRYAPITHRPSMVPKSPPPPPLTTDSVYLSVAHAMLGTPTTTRVYDATHVPTDCLTSLVADSKLSATSLARLWHRRLGHPGIDAFEHMTKTNPELMLFKAKHLRGHLCETCAYAKSKRSPFDSSAVFRATSYLALVHTDIWGPSPILSAGGSAYFVDFIDDFSRFMWAYPMRYRKDLYETYELFRTDAMSIFKHDVGALRHTHPTDIGTLQSDNAKEFEKLDRLIRPKYNTRVAFSNAYSPQQNAVAERRIGIVVQKHQYASDAHRRGCP</sequence>
<gene>
    <name evidence="18" type="ORF">AaE_016176</name>
</gene>
<evidence type="ECO:0000313" key="18">
    <source>
        <dbReference type="EMBL" id="KAF0702020.1"/>
    </source>
</evidence>
<dbReference type="GO" id="GO:0004519">
    <property type="term" value="F:endonuclease activity"/>
    <property type="evidence" value="ECO:0007669"/>
    <property type="project" value="UniProtKB-KW"/>
</dbReference>
<feature type="compositionally biased region" description="Basic and acidic residues" evidence="16">
    <location>
        <begin position="426"/>
        <end position="479"/>
    </location>
</feature>
<name>A0A6A4YZU7_APHAT</name>